<evidence type="ECO:0000256" key="1">
    <source>
        <dbReference type="ARBA" id="ARBA00004589"/>
    </source>
</evidence>
<evidence type="ECO:0000256" key="6">
    <source>
        <dbReference type="ARBA" id="ARBA00023136"/>
    </source>
</evidence>
<dbReference type="GO" id="GO:0032222">
    <property type="term" value="P:regulation of synaptic transmission, cholinergic"/>
    <property type="evidence" value="ECO:0007669"/>
    <property type="project" value="InterPro"/>
</dbReference>
<dbReference type="PANTHER" id="PTHR33562:SF23">
    <property type="entry name" value="PROTEIN QUIVER"/>
    <property type="match status" value="1"/>
</dbReference>
<evidence type="ECO:0000256" key="7">
    <source>
        <dbReference type="ARBA" id="ARBA00023180"/>
    </source>
</evidence>
<dbReference type="InterPro" id="IPR050975">
    <property type="entry name" value="Sleep_regulator"/>
</dbReference>
<accession>A0A8J2QU01</accession>
<protein>
    <submittedName>
        <fullName evidence="10">(African queen) hypothetical protein</fullName>
    </submittedName>
</protein>
<feature type="transmembrane region" description="Helical" evidence="9">
    <location>
        <begin position="24"/>
        <end position="44"/>
    </location>
</feature>
<dbReference type="GO" id="GO:0030431">
    <property type="term" value="P:sleep"/>
    <property type="evidence" value="ECO:0007669"/>
    <property type="project" value="InterPro"/>
</dbReference>
<dbReference type="AlphaFoldDB" id="A0A8J2QU01"/>
<keyword evidence="4" id="KW-0732">Signal</keyword>
<comment type="subcellular location">
    <subcellularLocation>
        <location evidence="1">Membrane</location>
        <topology evidence="1">Lipid-anchor</topology>
        <topology evidence="1">GPI-anchor</topology>
    </subcellularLocation>
</comment>
<proteinExistence type="predicted"/>
<evidence type="ECO:0000256" key="8">
    <source>
        <dbReference type="ARBA" id="ARBA00023288"/>
    </source>
</evidence>
<dbReference type="Proteomes" id="UP000789524">
    <property type="component" value="Unassembled WGS sequence"/>
</dbReference>
<keyword evidence="11" id="KW-1185">Reference proteome</keyword>
<evidence type="ECO:0000256" key="4">
    <source>
        <dbReference type="ARBA" id="ARBA00022729"/>
    </source>
</evidence>
<evidence type="ECO:0000256" key="3">
    <source>
        <dbReference type="ARBA" id="ARBA00022692"/>
    </source>
</evidence>
<name>A0A8J2QU01_9NEOP</name>
<reference evidence="10" key="1">
    <citation type="submission" date="2021-09" db="EMBL/GenBank/DDBJ databases">
        <authorList>
            <person name="Martin H S."/>
        </authorList>
    </citation>
    <scope>NUCLEOTIDE SEQUENCE</scope>
</reference>
<organism evidence="10 11">
    <name type="scientific">Danaus chrysippus</name>
    <name type="common">African queen</name>
    <dbReference type="NCBI Taxonomy" id="151541"/>
    <lineage>
        <taxon>Eukaryota</taxon>
        <taxon>Metazoa</taxon>
        <taxon>Ecdysozoa</taxon>
        <taxon>Arthropoda</taxon>
        <taxon>Hexapoda</taxon>
        <taxon>Insecta</taxon>
        <taxon>Pterygota</taxon>
        <taxon>Neoptera</taxon>
        <taxon>Endopterygota</taxon>
        <taxon>Lepidoptera</taxon>
        <taxon>Glossata</taxon>
        <taxon>Ditrysia</taxon>
        <taxon>Papilionoidea</taxon>
        <taxon>Nymphalidae</taxon>
        <taxon>Danainae</taxon>
        <taxon>Danaini</taxon>
        <taxon>Danaina</taxon>
        <taxon>Danaus</taxon>
        <taxon>Anosia</taxon>
    </lineage>
</organism>
<keyword evidence="8" id="KW-0449">Lipoprotein</keyword>
<dbReference type="PANTHER" id="PTHR33562">
    <property type="entry name" value="ATILLA, ISOFORM B-RELATED-RELATED"/>
    <property type="match status" value="1"/>
</dbReference>
<dbReference type="CDD" id="cd00117">
    <property type="entry name" value="TFP"/>
    <property type="match status" value="1"/>
</dbReference>
<dbReference type="EMBL" id="CAKASE010000067">
    <property type="protein sequence ID" value="CAG9571860.1"/>
    <property type="molecule type" value="Genomic_DNA"/>
</dbReference>
<keyword evidence="7" id="KW-0325">Glycoprotein</keyword>
<evidence type="ECO:0000256" key="2">
    <source>
        <dbReference type="ARBA" id="ARBA00022622"/>
    </source>
</evidence>
<gene>
    <name evidence="10" type="ORF">DCHRY22_LOCUS9940</name>
</gene>
<evidence type="ECO:0000256" key="9">
    <source>
        <dbReference type="SAM" id="Phobius"/>
    </source>
</evidence>
<dbReference type="InterPro" id="IPR031424">
    <property type="entry name" value="QVR-like"/>
</dbReference>
<evidence type="ECO:0000313" key="11">
    <source>
        <dbReference type="Proteomes" id="UP000789524"/>
    </source>
</evidence>
<evidence type="ECO:0000313" key="10">
    <source>
        <dbReference type="EMBL" id="CAG9571860.1"/>
    </source>
</evidence>
<dbReference type="Pfam" id="PF17064">
    <property type="entry name" value="QVR"/>
    <property type="match status" value="1"/>
</dbReference>
<keyword evidence="3 9" id="KW-0812">Transmembrane</keyword>
<keyword evidence="2" id="KW-0336">GPI-anchor</keyword>
<dbReference type="OrthoDB" id="6420171at2759"/>
<evidence type="ECO:0000256" key="5">
    <source>
        <dbReference type="ARBA" id="ARBA00022989"/>
    </source>
</evidence>
<keyword evidence="5 9" id="KW-1133">Transmembrane helix</keyword>
<keyword evidence="6 9" id="KW-0472">Membrane</keyword>
<comment type="caution">
    <text evidence="10">The sequence shown here is derived from an EMBL/GenBank/DDBJ whole genome shotgun (WGS) entry which is preliminary data.</text>
</comment>
<sequence length="173" mass="20148">MKCANINLSTNKKEYEILFSKKHVLFFFFFFVFSSKRLILKLFIPAFSIHCYYCNSANNTACLDVNQYEDEVRSRIIPIVHCESAIPSPVAMNFFCRKIVQTIFHTYRDSEVRVTRGCGWVPHHKECYKDDNSDHLGTVCQCFQDLCNSGDTVDPTTATTLFIAFSICLYFWR</sequence>
<dbReference type="GO" id="GO:0098552">
    <property type="term" value="C:side of membrane"/>
    <property type="evidence" value="ECO:0007669"/>
    <property type="project" value="UniProtKB-KW"/>
</dbReference>